<dbReference type="InterPro" id="IPR000866">
    <property type="entry name" value="AhpC/TSA"/>
</dbReference>
<dbReference type="PANTHER" id="PTHR43503">
    <property type="entry name" value="MCG48959-RELATED"/>
    <property type="match status" value="1"/>
</dbReference>
<sequence>MVHEAVAGRREPGACPVAHEQSPTDLVFQQAHAGADSGLSQMEPLGRPDEAPGGDDLQEGFGKADIHRVSATFFILTGNSIHLLAYFEGRKLALHGRLEGRRGPRTETTMSLQLGQKAPDFEQDSTEGPISFHAWLGDAWGVLFSHPKDFTPVCTTELGAVARLKPEWSRRNVKPIALSVDPVDAHRAWAGDIAETQGQTLNYPVLADTDRKVAQIYDMIHPLSDPLLTVRAVYVIDPAKTIRMSLTYPPSTGRNFQEILRVIDALQLTDAEKVATPADWLPSEPAIIPPSLSDEAARERFPQGWTTLKPYLRMVQVS</sequence>
<evidence type="ECO:0000256" key="3">
    <source>
        <dbReference type="ARBA" id="ARBA00022862"/>
    </source>
</evidence>
<organism evidence="9 10">
    <name type="scientific">Phenylobacterium koreense</name>
    <dbReference type="NCBI Taxonomy" id="266125"/>
    <lineage>
        <taxon>Bacteria</taxon>
        <taxon>Pseudomonadati</taxon>
        <taxon>Pseudomonadota</taxon>
        <taxon>Alphaproteobacteria</taxon>
        <taxon>Caulobacterales</taxon>
        <taxon>Caulobacteraceae</taxon>
        <taxon>Phenylobacterium</taxon>
    </lineage>
</organism>
<dbReference type="CDD" id="cd03016">
    <property type="entry name" value="PRX_1cys"/>
    <property type="match status" value="1"/>
</dbReference>
<evidence type="ECO:0000256" key="6">
    <source>
        <dbReference type="ARBA" id="ARBA00025719"/>
    </source>
</evidence>
<evidence type="ECO:0000256" key="4">
    <source>
        <dbReference type="ARBA" id="ARBA00023002"/>
    </source>
</evidence>
<evidence type="ECO:0000313" key="10">
    <source>
        <dbReference type="Proteomes" id="UP001549110"/>
    </source>
</evidence>
<keyword evidence="3" id="KW-0049">Antioxidant</keyword>
<name>A0ABV2ELI8_9CAUL</name>
<protein>
    <submittedName>
        <fullName evidence="9">Alkyl hydroperoxide reductase subunit AhpC</fullName>
    </submittedName>
</protein>
<reference evidence="9 10" key="1">
    <citation type="submission" date="2024-06" db="EMBL/GenBank/DDBJ databases">
        <title>Genomic Encyclopedia of Type Strains, Phase IV (KMG-IV): sequencing the most valuable type-strain genomes for metagenomic binning, comparative biology and taxonomic classification.</title>
        <authorList>
            <person name="Goeker M."/>
        </authorList>
    </citation>
    <scope>NUCLEOTIDE SEQUENCE [LARGE SCALE GENOMIC DNA]</scope>
    <source>
        <strain evidence="9 10">DSM 17809</strain>
    </source>
</reference>
<dbReference type="SUPFAM" id="SSF52833">
    <property type="entry name" value="Thioredoxin-like"/>
    <property type="match status" value="1"/>
</dbReference>
<dbReference type="Gene3D" id="3.30.1020.10">
    <property type="entry name" value="Antioxidant, Horf6, Chain A, domain2"/>
    <property type="match status" value="1"/>
</dbReference>
<dbReference type="Gene3D" id="3.40.30.10">
    <property type="entry name" value="Glutaredoxin"/>
    <property type="match status" value="1"/>
</dbReference>
<evidence type="ECO:0000256" key="7">
    <source>
        <dbReference type="SAM" id="MobiDB-lite"/>
    </source>
</evidence>
<dbReference type="InterPro" id="IPR019479">
    <property type="entry name" value="Peroxiredoxin_C"/>
</dbReference>
<keyword evidence="2" id="KW-0575">Peroxidase</keyword>
<comment type="similarity">
    <text evidence="1">Belongs to the peroxiredoxin family. AhpC/Prx1 subfamily.</text>
</comment>
<dbReference type="Pfam" id="PF10417">
    <property type="entry name" value="1-cysPrx_C"/>
    <property type="match status" value="1"/>
</dbReference>
<dbReference type="EMBL" id="JBEPLU010000001">
    <property type="protein sequence ID" value="MET3527201.1"/>
    <property type="molecule type" value="Genomic_DNA"/>
</dbReference>
<proteinExistence type="inferred from homology"/>
<evidence type="ECO:0000259" key="8">
    <source>
        <dbReference type="PROSITE" id="PS51352"/>
    </source>
</evidence>
<dbReference type="Pfam" id="PF00578">
    <property type="entry name" value="AhpC-TSA"/>
    <property type="match status" value="1"/>
</dbReference>
<gene>
    <name evidence="9" type="ORF">ABID41_002296</name>
</gene>
<keyword evidence="5" id="KW-0676">Redox-active center</keyword>
<keyword evidence="10" id="KW-1185">Reference proteome</keyword>
<dbReference type="InterPro" id="IPR045020">
    <property type="entry name" value="PRX_1cys"/>
</dbReference>
<evidence type="ECO:0000256" key="5">
    <source>
        <dbReference type="ARBA" id="ARBA00023284"/>
    </source>
</evidence>
<keyword evidence="4" id="KW-0560">Oxidoreductase</keyword>
<feature type="domain" description="Thioredoxin" evidence="8">
    <location>
        <begin position="112"/>
        <end position="268"/>
    </location>
</feature>
<dbReference type="PROSITE" id="PS51352">
    <property type="entry name" value="THIOREDOXIN_2"/>
    <property type="match status" value="1"/>
</dbReference>
<dbReference type="PANTHER" id="PTHR43503:SF4">
    <property type="entry name" value="PEROXIREDOXIN-6"/>
    <property type="match status" value="1"/>
</dbReference>
<accession>A0ABV2ELI8</accession>
<dbReference type="InterPro" id="IPR013766">
    <property type="entry name" value="Thioredoxin_domain"/>
</dbReference>
<evidence type="ECO:0000313" key="9">
    <source>
        <dbReference type="EMBL" id="MET3527201.1"/>
    </source>
</evidence>
<feature type="region of interest" description="Disordered" evidence="7">
    <location>
        <begin position="38"/>
        <end position="60"/>
    </location>
</feature>
<dbReference type="InterPro" id="IPR036249">
    <property type="entry name" value="Thioredoxin-like_sf"/>
</dbReference>
<dbReference type="Proteomes" id="UP001549110">
    <property type="component" value="Unassembled WGS sequence"/>
</dbReference>
<comment type="caution">
    <text evidence="9">The sequence shown here is derived from an EMBL/GenBank/DDBJ whole genome shotgun (WGS) entry which is preliminary data.</text>
</comment>
<evidence type="ECO:0000256" key="1">
    <source>
        <dbReference type="ARBA" id="ARBA00009796"/>
    </source>
</evidence>
<evidence type="ECO:0000256" key="2">
    <source>
        <dbReference type="ARBA" id="ARBA00022559"/>
    </source>
</evidence>
<comment type="similarity">
    <text evidence="6">Belongs to the peroxiredoxin family. Prx6 subfamily.</text>
</comment>